<evidence type="ECO:0000313" key="1">
    <source>
        <dbReference type="EMBL" id="RAK28352.1"/>
    </source>
</evidence>
<sequence>MFRKTVATVLSGQGLVTEAAGQLGHVDESITKKFYIQKPATAPTSATPWNC</sequence>
<dbReference type="RefSeq" id="WP_245973004.1">
    <property type="nucleotide sequence ID" value="NZ_JACHWI010000002.1"/>
</dbReference>
<dbReference type="AlphaFoldDB" id="A0A327Z1E1"/>
<evidence type="ECO:0000313" key="2">
    <source>
        <dbReference type="Proteomes" id="UP000249341"/>
    </source>
</evidence>
<name>A0A327Z1E1_9ACTN</name>
<accession>A0A327Z1E1</accession>
<proteinExistence type="predicted"/>
<organism evidence="1 2">
    <name type="scientific">Actinoplanes lutulentus</name>
    <dbReference type="NCBI Taxonomy" id="1287878"/>
    <lineage>
        <taxon>Bacteria</taxon>
        <taxon>Bacillati</taxon>
        <taxon>Actinomycetota</taxon>
        <taxon>Actinomycetes</taxon>
        <taxon>Micromonosporales</taxon>
        <taxon>Micromonosporaceae</taxon>
        <taxon>Actinoplanes</taxon>
    </lineage>
</organism>
<keyword evidence="2" id="KW-1185">Reference proteome</keyword>
<protein>
    <recommendedName>
        <fullName evidence="3">Phage integrase family protein</fullName>
    </recommendedName>
</protein>
<evidence type="ECO:0008006" key="3">
    <source>
        <dbReference type="Google" id="ProtNLM"/>
    </source>
</evidence>
<gene>
    <name evidence="1" type="ORF">B0I29_120120</name>
</gene>
<reference evidence="1 2" key="1">
    <citation type="submission" date="2018-06" db="EMBL/GenBank/DDBJ databases">
        <title>Genomic Encyclopedia of Type Strains, Phase III (KMG-III): the genomes of soil and plant-associated and newly described type strains.</title>
        <authorList>
            <person name="Whitman W."/>
        </authorList>
    </citation>
    <scope>NUCLEOTIDE SEQUENCE [LARGE SCALE GENOMIC DNA]</scope>
    <source>
        <strain evidence="1 2">CGMCC 4.7090</strain>
    </source>
</reference>
<dbReference type="Proteomes" id="UP000249341">
    <property type="component" value="Unassembled WGS sequence"/>
</dbReference>
<dbReference type="EMBL" id="QLMJ01000020">
    <property type="protein sequence ID" value="RAK28352.1"/>
    <property type="molecule type" value="Genomic_DNA"/>
</dbReference>
<comment type="caution">
    <text evidence="1">The sequence shown here is derived from an EMBL/GenBank/DDBJ whole genome shotgun (WGS) entry which is preliminary data.</text>
</comment>